<name>A0ABV7HNY1_9GAMM</name>
<keyword evidence="3" id="KW-1185">Reference proteome</keyword>
<dbReference type="Proteomes" id="UP001595548">
    <property type="component" value="Unassembled WGS sequence"/>
</dbReference>
<sequence length="194" mass="21220">MTEIERTESEFDRWDELLDPLGAVNSPAELQGMLCGRLCGAPLNEADWLRLVDEFMALTETPDTATVDELIKLLTDTKAQLTGKGFSFVLFLPDDEQGMSERVEALSQWCHGFLSGFGAAGVVERGNLPEEVQETLSDFAAIIQVQADDNDAASGEADFIEVAEYVRLSALSLCQTFGEYDTADNSAKSTKTLH</sequence>
<reference evidence="3" key="1">
    <citation type="journal article" date="2019" name="Int. J. Syst. Evol. Microbiol.">
        <title>The Global Catalogue of Microorganisms (GCM) 10K type strain sequencing project: providing services to taxonomists for standard genome sequencing and annotation.</title>
        <authorList>
            <consortium name="The Broad Institute Genomics Platform"/>
            <consortium name="The Broad Institute Genome Sequencing Center for Infectious Disease"/>
            <person name="Wu L."/>
            <person name="Ma J."/>
        </authorList>
    </citation>
    <scope>NUCLEOTIDE SEQUENCE [LARGE SCALE GENOMIC DNA]</scope>
    <source>
        <strain evidence="3">KCTC 52141</strain>
    </source>
</reference>
<evidence type="ECO:0000313" key="3">
    <source>
        <dbReference type="Proteomes" id="UP001595548"/>
    </source>
</evidence>
<dbReference type="Gene3D" id="1.20.120.740">
    <property type="entry name" value="YgfB uncharacterised protein family UPF0149, PF03695"/>
    <property type="match status" value="1"/>
</dbReference>
<comment type="caution">
    <text evidence="2">The sequence shown here is derived from an EMBL/GenBank/DDBJ whole genome shotgun (WGS) entry which is preliminary data.</text>
</comment>
<dbReference type="PANTHER" id="PTHR37528">
    <property type="entry name" value="UPF0149 PROTEIN YGFB"/>
    <property type="match status" value="1"/>
</dbReference>
<dbReference type="InterPro" id="IPR036255">
    <property type="entry name" value="YgfB-like_sf"/>
</dbReference>
<gene>
    <name evidence="2" type="ORF">ACFOEB_04395</name>
</gene>
<dbReference type="EMBL" id="JBHRTL010000004">
    <property type="protein sequence ID" value="MFC3154434.1"/>
    <property type="molecule type" value="Genomic_DNA"/>
</dbReference>
<dbReference type="SUPFAM" id="SSF101327">
    <property type="entry name" value="YgfB-like"/>
    <property type="match status" value="1"/>
</dbReference>
<comment type="similarity">
    <text evidence="1">Belongs to the UPF0149 family.</text>
</comment>
<proteinExistence type="inferred from homology"/>
<dbReference type="PANTHER" id="PTHR37528:SF1">
    <property type="entry name" value="UPF0149 PROTEIN YGFB"/>
    <property type="match status" value="1"/>
</dbReference>
<dbReference type="Pfam" id="PF03695">
    <property type="entry name" value="UPF0149"/>
    <property type="match status" value="1"/>
</dbReference>
<dbReference type="InterPro" id="IPR011978">
    <property type="entry name" value="YgfB-like"/>
</dbReference>
<accession>A0ABV7HNY1</accession>
<evidence type="ECO:0000256" key="1">
    <source>
        <dbReference type="ARBA" id="ARBA00038308"/>
    </source>
</evidence>
<evidence type="ECO:0000313" key="2">
    <source>
        <dbReference type="EMBL" id="MFC3154434.1"/>
    </source>
</evidence>
<protein>
    <submittedName>
        <fullName evidence="2">UPF0149 family protein</fullName>
    </submittedName>
</protein>
<dbReference type="RefSeq" id="WP_339616703.1">
    <property type="nucleotide sequence ID" value="NZ_AP031500.1"/>
</dbReference>
<organism evidence="2 3">
    <name type="scientific">Gilvimarinus japonicus</name>
    <dbReference type="NCBI Taxonomy" id="1796469"/>
    <lineage>
        <taxon>Bacteria</taxon>
        <taxon>Pseudomonadati</taxon>
        <taxon>Pseudomonadota</taxon>
        <taxon>Gammaproteobacteria</taxon>
        <taxon>Cellvibrionales</taxon>
        <taxon>Cellvibrionaceae</taxon>
        <taxon>Gilvimarinus</taxon>
    </lineage>
</organism>